<accession>A0AAN7TXT7</accession>
<evidence type="ECO:0000256" key="5">
    <source>
        <dbReference type="ARBA" id="ARBA00022490"/>
    </source>
</evidence>
<evidence type="ECO:0000256" key="8">
    <source>
        <dbReference type="ARBA" id="ARBA00022723"/>
    </source>
</evidence>
<dbReference type="EC" id="2.7.1.11" evidence="4 15"/>
<comment type="cofactor">
    <cofactor evidence="1">
        <name>Mg(2+)</name>
        <dbReference type="ChEBI" id="CHEBI:18420"/>
    </cofactor>
</comment>
<keyword evidence="11 15" id="KW-0067">ATP-binding</keyword>
<dbReference type="PRINTS" id="PR00476">
    <property type="entry name" value="PHFRCTKINASE"/>
</dbReference>
<keyword evidence="19" id="KW-1185">Reference proteome</keyword>
<feature type="region of interest" description="Disordered" evidence="16">
    <location>
        <begin position="1"/>
        <end position="26"/>
    </location>
</feature>
<dbReference type="GO" id="GO:0061621">
    <property type="term" value="P:canonical glycolysis"/>
    <property type="evidence" value="ECO:0007669"/>
    <property type="project" value="TreeGrafter"/>
</dbReference>
<keyword evidence="5" id="KW-0963">Cytoplasm</keyword>
<keyword evidence="6" id="KW-0021">Allosteric enzyme</keyword>
<dbReference type="GO" id="GO:0046872">
    <property type="term" value="F:metal ion binding"/>
    <property type="evidence" value="ECO:0007669"/>
    <property type="project" value="UniProtKB-KW"/>
</dbReference>
<evidence type="ECO:0000256" key="13">
    <source>
        <dbReference type="ARBA" id="ARBA00023152"/>
    </source>
</evidence>
<dbReference type="GO" id="GO:0070095">
    <property type="term" value="F:fructose-6-phosphate binding"/>
    <property type="evidence" value="ECO:0007669"/>
    <property type="project" value="TreeGrafter"/>
</dbReference>
<keyword evidence="8" id="KW-0479">Metal-binding</keyword>
<evidence type="ECO:0000256" key="15">
    <source>
        <dbReference type="PIRNR" id="PIRNR000533"/>
    </source>
</evidence>
<dbReference type="GO" id="GO:0006002">
    <property type="term" value="P:fructose 6-phosphate metabolic process"/>
    <property type="evidence" value="ECO:0007669"/>
    <property type="project" value="InterPro"/>
</dbReference>
<comment type="catalytic activity">
    <reaction evidence="14 15">
        <text>beta-D-fructose 6-phosphate + ATP = beta-D-fructose 1,6-bisphosphate + ADP + H(+)</text>
        <dbReference type="Rhea" id="RHEA:16109"/>
        <dbReference type="ChEBI" id="CHEBI:15378"/>
        <dbReference type="ChEBI" id="CHEBI:30616"/>
        <dbReference type="ChEBI" id="CHEBI:32966"/>
        <dbReference type="ChEBI" id="CHEBI:57634"/>
        <dbReference type="ChEBI" id="CHEBI:456216"/>
        <dbReference type="EC" id="2.7.1.11"/>
    </reaction>
</comment>
<dbReference type="PROSITE" id="PS00433">
    <property type="entry name" value="PHOSPHOFRUCTOKINASE"/>
    <property type="match status" value="2"/>
</dbReference>
<comment type="pathway">
    <text evidence="3 15">Carbohydrate degradation; glycolysis; D-glyceraldehyde 3-phosphate and glycerone phosphate from D-glucose: step 3/4.</text>
</comment>
<comment type="similarity">
    <text evidence="15">Belongs to the phosphofructokinase type A (PFKA) family. ATP-dependent PFK group I subfamily. Eukaryotic two domain clade "E" sub-subfamily.</text>
</comment>
<evidence type="ECO:0000259" key="17">
    <source>
        <dbReference type="Pfam" id="PF00365"/>
    </source>
</evidence>
<evidence type="ECO:0000256" key="11">
    <source>
        <dbReference type="ARBA" id="ARBA00022840"/>
    </source>
</evidence>
<dbReference type="AlphaFoldDB" id="A0AAN7TXT7"/>
<evidence type="ECO:0000256" key="3">
    <source>
        <dbReference type="ARBA" id="ARBA00004679"/>
    </source>
</evidence>
<name>A0AAN7TXT7_9MYCE</name>
<dbReference type="PIRSF" id="PIRSF000533">
    <property type="entry name" value="ATP_PFK_euk"/>
    <property type="match status" value="1"/>
</dbReference>
<dbReference type="GO" id="GO:0048029">
    <property type="term" value="F:monosaccharide binding"/>
    <property type="evidence" value="ECO:0007669"/>
    <property type="project" value="TreeGrafter"/>
</dbReference>
<dbReference type="GO" id="GO:0003872">
    <property type="term" value="F:6-phosphofructokinase activity"/>
    <property type="evidence" value="ECO:0007669"/>
    <property type="project" value="UniProtKB-EC"/>
</dbReference>
<comment type="caution">
    <text evidence="18">The sequence shown here is derived from an EMBL/GenBank/DDBJ whole genome shotgun (WGS) entry which is preliminary data.</text>
</comment>
<evidence type="ECO:0000256" key="4">
    <source>
        <dbReference type="ARBA" id="ARBA00012055"/>
    </source>
</evidence>
<feature type="domain" description="Phosphofructokinase" evidence="17">
    <location>
        <begin position="436"/>
        <end position="720"/>
    </location>
</feature>
<sequence>MTLTPTTIINDGEGDNVKGNKNINKHESRLDEKKDLLCERLENKTHCIAKRMAVLTSGGDSSGMNPAIRSFARQAMLKGAKVFAVREGYNGLVNDSIVPLNWGSVAGIISRGGTIIGTARSTEFRTREGRKKAVFNLVKNRIDNLLVIGGDGSLTGANLLRTEWCSLLKELVDDGKLSLDVMEHFPMLSIAGIVGSIDNDMCGTDLTVGADTATRRILEAIDSILSTAVSHQRSFVIEVMGRNCGWLALASGVATGADYILIPESPPEDGWEQTMADNLEKGRLSGRRCSLVIVSEGAIDRQGKPITSAYVRQFLEDKGHDARITILGHVQRGGTPTFLDRYIATRMGIDAANYFYDSTAEQLNQPVLIGMSGMDTIRSPLMECVQKTQSIASLIKERRFNEVVDVRGGMFKEFYEIFIACSNLHRRKVESKGMGVLILHSGGPSPGMNPCVRAFTRLGIDHGYTMYGCFNGFGGLALGEIEQLQWMTVNGWSVMGGAELGTNRSIPNDSNIEDIIATLERYKINAILMFGGFNGYLGIAKLYEYREKYQQLKRISIIGAPGTIANNVPGTNISIGSDTSLNNTLDALDKIKQSAVASRRLFVVEVMGAHCGYLAAMSSLTSGAERSYIMEKGITLNTLTKDLDMFVERFKREHRIGLIIKSELASNTYSTHFIYSLFKEEGKHLFDVRESILGHLQQGGSPSAIDRIFSTRLMNHYYQFLEKDLKEHGHLQMNGCIGFIDGGIHYTSMPDMIEEMSDKFRRPRSQWWMDLVETSQNISVFPLDDPSSTNFDCSSNLSEQDRPIKKSDISSPTSYSQKTFDPNVNPQFTL</sequence>
<evidence type="ECO:0000256" key="12">
    <source>
        <dbReference type="ARBA" id="ARBA00022842"/>
    </source>
</evidence>
<evidence type="ECO:0000256" key="16">
    <source>
        <dbReference type="SAM" id="MobiDB-lite"/>
    </source>
</evidence>
<keyword evidence="10 15" id="KW-0418">Kinase</keyword>
<protein>
    <recommendedName>
        <fullName evidence="4 15">6-phosphofructokinase</fullName>
        <ecNumber evidence="4 15">2.7.1.11</ecNumber>
    </recommendedName>
    <alternativeName>
        <fullName evidence="15">Phosphohexokinase</fullName>
    </alternativeName>
</protein>
<dbReference type="PANTHER" id="PTHR13697">
    <property type="entry name" value="PHOSPHOFRUCTOKINASE"/>
    <property type="match status" value="1"/>
</dbReference>
<proteinExistence type="inferred from homology"/>
<dbReference type="InterPro" id="IPR009161">
    <property type="entry name" value="6-Pfructokinase_euk"/>
</dbReference>
<feature type="domain" description="Phosphofructokinase" evidence="17">
    <location>
        <begin position="51"/>
        <end position="353"/>
    </location>
</feature>
<feature type="compositionally biased region" description="Basic and acidic residues" evidence="16">
    <location>
        <begin position="799"/>
        <end position="808"/>
    </location>
</feature>
<dbReference type="InterPro" id="IPR000023">
    <property type="entry name" value="Phosphofructokinase_dom"/>
</dbReference>
<dbReference type="InterPro" id="IPR035966">
    <property type="entry name" value="PKF_sf"/>
</dbReference>
<feature type="region of interest" description="Disordered" evidence="16">
    <location>
        <begin position="792"/>
        <end position="830"/>
    </location>
</feature>
<keyword evidence="12" id="KW-0460">Magnesium</keyword>
<organism evidence="18 19">
    <name type="scientific">Dictyostelium firmibasis</name>
    <dbReference type="NCBI Taxonomy" id="79012"/>
    <lineage>
        <taxon>Eukaryota</taxon>
        <taxon>Amoebozoa</taxon>
        <taxon>Evosea</taxon>
        <taxon>Eumycetozoa</taxon>
        <taxon>Dictyostelia</taxon>
        <taxon>Dictyosteliales</taxon>
        <taxon>Dictyosteliaceae</taxon>
        <taxon>Dictyostelium</taxon>
    </lineage>
</organism>
<evidence type="ECO:0000256" key="14">
    <source>
        <dbReference type="ARBA" id="ARBA00048070"/>
    </source>
</evidence>
<gene>
    <name evidence="18" type="ORF">RB653_002013</name>
</gene>
<dbReference type="GO" id="GO:0016208">
    <property type="term" value="F:AMP binding"/>
    <property type="evidence" value="ECO:0007669"/>
    <property type="project" value="TreeGrafter"/>
</dbReference>
<evidence type="ECO:0000256" key="9">
    <source>
        <dbReference type="ARBA" id="ARBA00022741"/>
    </source>
</evidence>
<keyword evidence="7 15" id="KW-0808">Transferase</keyword>
<dbReference type="FunFam" id="3.40.50.460:FF:000002">
    <property type="entry name" value="ATP-dependent 6-phosphofructokinase"/>
    <property type="match status" value="1"/>
</dbReference>
<dbReference type="EMBL" id="JAVFKY010000004">
    <property type="protein sequence ID" value="KAK5577075.1"/>
    <property type="molecule type" value="Genomic_DNA"/>
</dbReference>
<evidence type="ECO:0000256" key="6">
    <source>
        <dbReference type="ARBA" id="ARBA00022533"/>
    </source>
</evidence>
<evidence type="ECO:0000256" key="2">
    <source>
        <dbReference type="ARBA" id="ARBA00004496"/>
    </source>
</evidence>
<dbReference type="GO" id="GO:0030388">
    <property type="term" value="P:fructose 1,6-bisphosphate metabolic process"/>
    <property type="evidence" value="ECO:0007669"/>
    <property type="project" value="TreeGrafter"/>
</dbReference>
<dbReference type="Gene3D" id="3.40.50.460">
    <property type="entry name" value="Phosphofructokinase domain"/>
    <property type="match status" value="2"/>
</dbReference>
<evidence type="ECO:0000256" key="10">
    <source>
        <dbReference type="ARBA" id="ARBA00022777"/>
    </source>
</evidence>
<feature type="compositionally biased region" description="Polar residues" evidence="16">
    <location>
        <begin position="809"/>
        <end position="830"/>
    </location>
</feature>
<dbReference type="GO" id="GO:0005945">
    <property type="term" value="C:6-phosphofructokinase complex"/>
    <property type="evidence" value="ECO:0007669"/>
    <property type="project" value="TreeGrafter"/>
</dbReference>
<dbReference type="InterPro" id="IPR022953">
    <property type="entry name" value="ATP_PFK"/>
</dbReference>
<dbReference type="SUPFAM" id="SSF53784">
    <property type="entry name" value="Phosphofructokinase"/>
    <property type="match status" value="2"/>
</dbReference>
<dbReference type="Pfam" id="PF00365">
    <property type="entry name" value="PFK"/>
    <property type="match status" value="2"/>
</dbReference>
<dbReference type="NCBIfam" id="TIGR02478">
    <property type="entry name" value="6PF1K_euk"/>
    <property type="match status" value="1"/>
</dbReference>
<reference evidence="18 19" key="1">
    <citation type="submission" date="2023-11" db="EMBL/GenBank/DDBJ databases">
        <title>Dfirmibasis_genome.</title>
        <authorList>
            <person name="Edelbroek B."/>
            <person name="Kjellin J."/>
            <person name="Jerlstrom-Hultqvist J."/>
            <person name="Soderbom F."/>
        </authorList>
    </citation>
    <scope>NUCLEOTIDE SEQUENCE [LARGE SCALE GENOMIC DNA]</scope>
    <source>
        <strain evidence="18 19">TNS-C-14</strain>
    </source>
</reference>
<evidence type="ECO:0000313" key="19">
    <source>
        <dbReference type="Proteomes" id="UP001344447"/>
    </source>
</evidence>
<dbReference type="GO" id="GO:0005524">
    <property type="term" value="F:ATP binding"/>
    <property type="evidence" value="ECO:0007669"/>
    <property type="project" value="UniProtKB-KW"/>
</dbReference>
<dbReference type="InterPro" id="IPR015912">
    <property type="entry name" value="Phosphofructokinase_CS"/>
</dbReference>
<keyword evidence="9 15" id="KW-0547">Nucleotide-binding</keyword>
<dbReference type="FunFam" id="3.40.50.460:FF:000008">
    <property type="entry name" value="ATP-dependent 6-phosphofructokinase"/>
    <property type="match status" value="1"/>
</dbReference>
<dbReference type="GO" id="GO:0042802">
    <property type="term" value="F:identical protein binding"/>
    <property type="evidence" value="ECO:0007669"/>
    <property type="project" value="TreeGrafter"/>
</dbReference>
<comment type="subcellular location">
    <subcellularLocation>
        <location evidence="2">Cytoplasm</location>
    </subcellularLocation>
</comment>
<evidence type="ECO:0000313" key="18">
    <source>
        <dbReference type="EMBL" id="KAK5577075.1"/>
    </source>
</evidence>
<keyword evidence="13 15" id="KW-0324">Glycolysis</keyword>
<dbReference type="Gene3D" id="3.40.50.450">
    <property type="match status" value="2"/>
</dbReference>
<evidence type="ECO:0000256" key="7">
    <source>
        <dbReference type="ARBA" id="ARBA00022679"/>
    </source>
</evidence>
<dbReference type="PANTHER" id="PTHR13697:SF4">
    <property type="entry name" value="ATP-DEPENDENT 6-PHOSPHOFRUCTOKINASE"/>
    <property type="match status" value="1"/>
</dbReference>
<dbReference type="Proteomes" id="UP001344447">
    <property type="component" value="Unassembled WGS sequence"/>
</dbReference>
<evidence type="ECO:0000256" key="1">
    <source>
        <dbReference type="ARBA" id="ARBA00001946"/>
    </source>
</evidence>